<evidence type="ECO:0000259" key="4">
    <source>
        <dbReference type="PROSITE" id="PS51000"/>
    </source>
</evidence>
<dbReference type="InterPro" id="IPR037171">
    <property type="entry name" value="NagB/RpiA_transferase-like"/>
</dbReference>
<dbReference type="PROSITE" id="PS00894">
    <property type="entry name" value="HTH_DEOR_1"/>
    <property type="match status" value="1"/>
</dbReference>
<dbReference type="Pfam" id="PF08220">
    <property type="entry name" value="HTH_DeoR"/>
    <property type="match status" value="1"/>
</dbReference>
<dbReference type="SUPFAM" id="SSF46785">
    <property type="entry name" value="Winged helix' DNA-binding domain"/>
    <property type="match status" value="1"/>
</dbReference>
<keyword evidence="1" id="KW-0805">Transcription regulation</keyword>
<dbReference type="PRINTS" id="PR00037">
    <property type="entry name" value="HTHLACR"/>
</dbReference>
<dbReference type="GO" id="GO:0003700">
    <property type="term" value="F:DNA-binding transcription factor activity"/>
    <property type="evidence" value="ECO:0007669"/>
    <property type="project" value="InterPro"/>
</dbReference>
<proteinExistence type="predicted"/>
<name>A0A917RYW1_9BACL</name>
<reference evidence="5" key="2">
    <citation type="submission" date="2020-09" db="EMBL/GenBank/DDBJ databases">
        <authorList>
            <person name="Sun Q."/>
            <person name="Ohkuma M."/>
        </authorList>
    </citation>
    <scope>NUCLEOTIDE SEQUENCE</scope>
    <source>
        <strain evidence="5">JCM 15325</strain>
    </source>
</reference>
<protein>
    <submittedName>
        <fullName evidence="5">HTH-type transcriptional repressor GlcR</fullName>
    </submittedName>
</protein>
<evidence type="ECO:0000256" key="2">
    <source>
        <dbReference type="ARBA" id="ARBA00023125"/>
    </source>
</evidence>
<keyword evidence="3" id="KW-0804">Transcription</keyword>
<dbReference type="Gene3D" id="3.40.50.1360">
    <property type="match status" value="1"/>
</dbReference>
<dbReference type="Proteomes" id="UP000654670">
    <property type="component" value="Unassembled WGS sequence"/>
</dbReference>
<feature type="domain" description="HTH deoR-type" evidence="4">
    <location>
        <begin position="3"/>
        <end position="58"/>
    </location>
</feature>
<organism evidence="5 6">
    <name type="scientific">Sporolactobacillus putidus</name>
    <dbReference type="NCBI Taxonomy" id="492735"/>
    <lineage>
        <taxon>Bacteria</taxon>
        <taxon>Bacillati</taxon>
        <taxon>Bacillota</taxon>
        <taxon>Bacilli</taxon>
        <taxon>Bacillales</taxon>
        <taxon>Sporolactobacillaceae</taxon>
        <taxon>Sporolactobacillus</taxon>
    </lineage>
</organism>
<evidence type="ECO:0000313" key="5">
    <source>
        <dbReference type="EMBL" id="GGL42982.1"/>
    </source>
</evidence>
<keyword evidence="2" id="KW-0238">DNA-binding</keyword>
<dbReference type="EMBL" id="BMOK01000001">
    <property type="protein sequence ID" value="GGL42982.1"/>
    <property type="molecule type" value="Genomic_DNA"/>
</dbReference>
<dbReference type="PANTHER" id="PTHR30363">
    <property type="entry name" value="HTH-TYPE TRANSCRIPTIONAL REGULATOR SRLR-RELATED"/>
    <property type="match status" value="1"/>
</dbReference>
<dbReference type="AlphaFoldDB" id="A0A917RYW1"/>
<dbReference type="InterPro" id="IPR001034">
    <property type="entry name" value="DeoR_HTH"/>
</dbReference>
<dbReference type="SMART" id="SM00420">
    <property type="entry name" value="HTH_DEOR"/>
    <property type="match status" value="1"/>
</dbReference>
<gene>
    <name evidence="5" type="primary">glcR</name>
    <name evidence="5" type="ORF">GCM10007968_03650</name>
</gene>
<keyword evidence="6" id="KW-1185">Reference proteome</keyword>
<dbReference type="Pfam" id="PF00455">
    <property type="entry name" value="DeoRC"/>
    <property type="match status" value="1"/>
</dbReference>
<comment type="caution">
    <text evidence="5">The sequence shown here is derived from an EMBL/GenBank/DDBJ whole genome shotgun (WGS) entry which is preliminary data.</text>
</comment>
<dbReference type="GO" id="GO:0003677">
    <property type="term" value="F:DNA binding"/>
    <property type="evidence" value="ECO:0007669"/>
    <property type="project" value="UniProtKB-KW"/>
</dbReference>
<dbReference type="InterPro" id="IPR036390">
    <property type="entry name" value="WH_DNA-bd_sf"/>
</dbReference>
<reference evidence="5" key="1">
    <citation type="journal article" date="2014" name="Int. J. Syst. Evol. Microbiol.">
        <title>Complete genome sequence of Corynebacterium casei LMG S-19264T (=DSM 44701T), isolated from a smear-ripened cheese.</title>
        <authorList>
            <consortium name="US DOE Joint Genome Institute (JGI-PGF)"/>
            <person name="Walter F."/>
            <person name="Albersmeier A."/>
            <person name="Kalinowski J."/>
            <person name="Ruckert C."/>
        </authorList>
    </citation>
    <scope>NUCLEOTIDE SEQUENCE</scope>
    <source>
        <strain evidence="5">JCM 15325</strain>
    </source>
</reference>
<dbReference type="RefSeq" id="WP_188801302.1">
    <property type="nucleotide sequence ID" value="NZ_BMOK01000001.1"/>
</dbReference>
<dbReference type="PANTHER" id="PTHR30363:SF51">
    <property type="entry name" value="HTH-TYPE TRANSCRIPTIONAL REPRESSOR GLCR"/>
    <property type="match status" value="1"/>
</dbReference>
<dbReference type="InterPro" id="IPR018356">
    <property type="entry name" value="Tscrpt_reg_HTH_DeoR_CS"/>
</dbReference>
<dbReference type="SUPFAM" id="SSF100950">
    <property type="entry name" value="NagB/RpiA/CoA transferase-like"/>
    <property type="match status" value="1"/>
</dbReference>
<evidence type="ECO:0000256" key="1">
    <source>
        <dbReference type="ARBA" id="ARBA00023015"/>
    </source>
</evidence>
<evidence type="ECO:0000313" key="6">
    <source>
        <dbReference type="Proteomes" id="UP000654670"/>
    </source>
</evidence>
<dbReference type="SMART" id="SM01134">
    <property type="entry name" value="DeoRC"/>
    <property type="match status" value="1"/>
</dbReference>
<dbReference type="InterPro" id="IPR014036">
    <property type="entry name" value="DeoR-like_C"/>
</dbReference>
<accession>A0A917RYW1</accession>
<dbReference type="Gene3D" id="1.10.10.10">
    <property type="entry name" value="Winged helix-like DNA-binding domain superfamily/Winged helix DNA-binding domain"/>
    <property type="match status" value="1"/>
</dbReference>
<dbReference type="InterPro" id="IPR050313">
    <property type="entry name" value="Carb_Metab_HTH_regulators"/>
</dbReference>
<dbReference type="PROSITE" id="PS51000">
    <property type="entry name" value="HTH_DEOR_2"/>
    <property type="match status" value="1"/>
</dbReference>
<sequence length="257" mass="28803">MYQEERLVSILDYLKAHQSMSVNEICAHFQISRDTARRDIVRLTEQGAAIRTHGGIALPDLQNTVLAYRERLQTFSGEKMRIGSMALSLIHEKGHYFFDTSTTVSCMARQLDIEVAVYTHSLDIAEILSNQTRSTVFLFGGALNKANRYLFDIESAGQLERIHFDCAFLGAAAITEDGFYYEDKDDAFIKGTVASRSDKTVVLADSKKFTKRSRFKGLDWENADTLITNERPPAPFIHSESMRGTELMIAEAGGNAV</sequence>
<dbReference type="InterPro" id="IPR036388">
    <property type="entry name" value="WH-like_DNA-bd_sf"/>
</dbReference>
<evidence type="ECO:0000256" key="3">
    <source>
        <dbReference type="ARBA" id="ARBA00023163"/>
    </source>
</evidence>